<organism evidence="3 4">
    <name type="scientific">Henriciella pelagia</name>
    <dbReference type="NCBI Taxonomy" id="1977912"/>
    <lineage>
        <taxon>Bacteria</taxon>
        <taxon>Pseudomonadati</taxon>
        <taxon>Pseudomonadota</taxon>
        <taxon>Alphaproteobacteria</taxon>
        <taxon>Hyphomonadales</taxon>
        <taxon>Hyphomonadaceae</taxon>
        <taxon>Henriciella</taxon>
    </lineage>
</organism>
<dbReference type="Proteomes" id="UP000628854">
    <property type="component" value="Unassembled WGS sequence"/>
</dbReference>
<reference evidence="4" key="1">
    <citation type="journal article" date="2019" name="Int. J. Syst. Evol. Microbiol.">
        <title>The Global Catalogue of Microorganisms (GCM) 10K type strain sequencing project: providing services to taxonomists for standard genome sequencing and annotation.</title>
        <authorList>
            <consortium name="The Broad Institute Genomics Platform"/>
            <consortium name="The Broad Institute Genome Sequencing Center for Infectious Disease"/>
            <person name="Wu L."/>
            <person name="Ma J."/>
        </authorList>
    </citation>
    <scope>NUCLEOTIDE SEQUENCE [LARGE SCALE GENOMIC DNA]</scope>
    <source>
        <strain evidence="4">CGMCC 1.15928</strain>
    </source>
</reference>
<evidence type="ECO:0000313" key="3">
    <source>
        <dbReference type="EMBL" id="GGB70444.1"/>
    </source>
</evidence>
<name>A0ABQ1JM20_9PROT</name>
<dbReference type="RefSeq" id="WP_084392600.1">
    <property type="nucleotide sequence ID" value="NZ_BMKF01000002.1"/>
</dbReference>
<comment type="caution">
    <text evidence="3">The sequence shown here is derived from an EMBL/GenBank/DDBJ whole genome shotgun (WGS) entry which is preliminary data.</text>
</comment>
<dbReference type="Pfam" id="PF07811">
    <property type="entry name" value="TadE"/>
    <property type="match status" value="1"/>
</dbReference>
<keyword evidence="1" id="KW-0812">Transmembrane</keyword>
<proteinExistence type="predicted"/>
<keyword evidence="1" id="KW-0472">Membrane</keyword>
<feature type="domain" description="TadE-like" evidence="2">
    <location>
        <begin position="17"/>
        <end position="55"/>
    </location>
</feature>
<gene>
    <name evidence="3" type="ORF">GCM10011503_18900</name>
</gene>
<keyword evidence="4" id="KW-1185">Reference proteome</keyword>
<evidence type="ECO:0000313" key="4">
    <source>
        <dbReference type="Proteomes" id="UP000628854"/>
    </source>
</evidence>
<sequence>MMYFSRRLRQFRAANKGISAVEFALIAPLMILIYFACIELSFMMVLDRKVTSSAAALGDLVARASTIDDDDLADVFEATRMIFQPNPIAEARMRISSLYDDEGTIKVAWSDGYNMVAYSEDQVKVVPDDLVPAGGSVIYAEIEYDYESTLGYLFTTKKTLSDEFYLRPRRTDFVARVRD</sequence>
<evidence type="ECO:0000256" key="1">
    <source>
        <dbReference type="SAM" id="Phobius"/>
    </source>
</evidence>
<dbReference type="InterPro" id="IPR012495">
    <property type="entry name" value="TadE-like_dom"/>
</dbReference>
<protein>
    <submittedName>
        <fullName evidence="3">Pilus biosynthesis protein TadE</fullName>
    </submittedName>
</protein>
<feature type="transmembrane region" description="Helical" evidence="1">
    <location>
        <begin position="21"/>
        <end position="46"/>
    </location>
</feature>
<dbReference type="EMBL" id="BMKF01000002">
    <property type="protein sequence ID" value="GGB70444.1"/>
    <property type="molecule type" value="Genomic_DNA"/>
</dbReference>
<accession>A0ABQ1JM20</accession>
<keyword evidence="1" id="KW-1133">Transmembrane helix</keyword>
<evidence type="ECO:0000259" key="2">
    <source>
        <dbReference type="Pfam" id="PF07811"/>
    </source>
</evidence>